<evidence type="ECO:0000256" key="6">
    <source>
        <dbReference type="ARBA" id="ARBA00023157"/>
    </source>
</evidence>
<keyword evidence="7" id="KW-0325">Glycoprotein</keyword>
<evidence type="ECO:0000256" key="2">
    <source>
        <dbReference type="ARBA" id="ARBA00005466"/>
    </source>
</evidence>
<evidence type="ECO:0000313" key="10">
    <source>
        <dbReference type="Proteomes" id="UP001237642"/>
    </source>
</evidence>
<dbReference type="AlphaFoldDB" id="A0AAD8ISR4"/>
<comment type="cofactor">
    <cofactor evidence="1">
        <name>FAD</name>
        <dbReference type="ChEBI" id="CHEBI:57692"/>
    </cofactor>
</comment>
<organism evidence="9 10">
    <name type="scientific">Heracleum sosnowskyi</name>
    <dbReference type="NCBI Taxonomy" id="360622"/>
    <lineage>
        <taxon>Eukaryota</taxon>
        <taxon>Viridiplantae</taxon>
        <taxon>Streptophyta</taxon>
        <taxon>Embryophyta</taxon>
        <taxon>Tracheophyta</taxon>
        <taxon>Spermatophyta</taxon>
        <taxon>Magnoliopsida</taxon>
        <taxon>eudicotyledons</taxon>
        <taxon>Gunneridae</taxon>
        <taxon>Pentapetalae</taxon>
        <taxon>asterids</taxon>
        <taxon>campanulids</taxon>
        <taxon>Apiales</taxon>
        <taxon>Apiaceae</taxon>
        <taxon>Apioideae</taxon>
        <taxon>apioid superclade</taxon>
        <taxon>Tordylieae</taxon>
        <taxon>Tordyliinae</taxon>
        <taxon>Heracleum</taxon>
    </lineage>
</organism>
<dbReference type="InterPro" id="IPR036318">
    <property type="entry name" value="FAD-bd_PCMH-like_sf"/>
</dbReference>
<comment type="caution">
    <text evidence="9">The sequence shown here is derived from an EMBL/GenBank/DDBJ whole genome shotgun (WGS) entry which is preliminary data.</text>
</comment>
<evidence type="ECO:0000313" key="9">
    <source>
        <dbReference type="EMBL" id="KAK1391011.1"/>
    </source>
</evidence>
<evidence type="ECO:0000256" key="5">
    <source>
        <dbReference type="ARBA" id="ARBA00022827"/>
    </source>
</evidence>
<dbReference type="PANTHER" id="PTHR32448">
    <property type="entry name" value="OS08G0158400 PROTEIN"/>
    <property type="match status" value="1"/>
</dbReference>
<dbReference type="SUPFAM" id="SSF56176">
    <property type="entry name" value="FAD-binding/transporter-associated domain-like"/>
    <property type="match status" value="1"/>
</dbReference>
<keyword evidence="10" id="KW-1185">Reference proteome</keyword>
<evidence type="ECO:0000256" key="7">
    <source>
        <dbReference type="ARBA" id="ARBA00023180"/>
    </source>
</evidence>
<protein>
    <submittedName>
        <fullName evidence="9">FAD-binding PCMH-type domain-containing protein</fullName>
    </submittedName>
</protein>
<proteinExistence type="inferred from homology"/>
<keyword evidence="4" id="KW-0732">Signal</keyword>
<accession>A0AAD8ISR4</accession>
<evidence type="ECO:0000259" key="8">
    <source>
        <dbReference type="Pfam" id="PF01565"/>
    </source>
</evidence>
<dbReference type="InterPro" id="IPR006094">
    <property type="entry name" value="Oxid_FAD_bind_N"/>
</dbReference>
<feature type="domain" description="FAD linked oxidase N-terminal" evidence="8">
    <location>
        <begin position="44"/>
        <end position="120"/>
    </location>
</feature>
<comment type="similarity">
    <text evidence="2">Belongs to the oxygen-dependent FAD-linked oxidoreductase family.</text>
</comment>
<dbReference type="EMBL" id="JAUIZM010000004">
    <property type="protein sequence ID" value="KAK1391011.1"/>
    <property type="molecule type" value="Genomic_DNA"/>
</dbReference>
<keyword evidence="3" id="KW-0285">Flavoprotein</keyword>
<name>A0AAD8ISR4_9APIA</name>
<keyword evidence="5" id="KW-0274">FAD</keyword>
<evidence type="ECO:0000256" key="1">
    <source>
        <dbReference type="ARBA" id="ARBA00001974"/>
    </source>
</evidence>
<dbReference type="Proteomes" id="UP001237642">
    <property type="component" value="Unassembled WGS sequence"/>
</dbReference>
<reference evidence="9" key="1">
    <citation type="submission" date="2023-02" db="EMBL/GenBank/DDBJ databases">
        <title>Genome of toxic invasive species Heracleum sosnowskyi carries increased number of genes despite the absence of recent whole-genome duplications.</title>
        <authorList>
            <person name="Schelkunov M."/>
            <person name="Shtratnikova V."/>
            <person name="Makarenko M."/>
            <person name="Klepikova A."/>
            <person name="Omelchenko D."/>
            <person name="Novikova G."/>
            <person name="Obukhova E."/>
            <person name="Bogdanov V."/>
            <person name="Penin A."/>
            <person name="Logacheva M."/>
        </authorList>
    </citation>
    <scope>NUCLEOTIDE SEQUENCE</scope>
    <source>
        <strain evidence="9">Hsosn_3</strain>
        <tissue evidence="9">Leaf</tissue>
    </source>
</reference>
<evidence type="ECO:0000256" key="3">
    <source>
        <dbReference type="ARBA" id="ARBA00022630"/>
    </source>
</evidence>
<dbReference type="FunFam" id="3.30.43.10:FF:000004">
    <property type="entry name" value="Berberine bridge enzyme-like 15"/>
    <property type="match status" value="1"/>
</dbReference>
<dbReference type="GO" id="GO:0050660">
    <property type="term" value="F:flavin adenine dinucleotide binding"/>
    <property type="evidence" value="ECO:0007669"/>
    <property type="project" value="InterPro"/>
</dbReference>
<dbReference type="Gene3D" id="3.30.43.10">
    <property type="entry name" value="Uridine Diphospho-n-acetylenolpyruvylglucosamine Reductase, domain 2"/>
    <property type="match status" value="1"/>
</dbReference>
<gene>
    <name evidence="9" type="ORF">POM88_019189</name>
</gene>
<keyword evidence="6" id="KW-1015">Disulfide bond</keyword>
<reference evidence="9" key="2">
    <citation type="submission" date="2023-05" db="EMBL/GenBank/DDBJ databases">
        <authorList>
            <person name="Schelkunov M.I."/>
        </authorList>
    </citation>
    <scope>NUCLEOTIDE SEQUENCE</scope>
    <source>
        <strain evidence="9">Hsosn_3</strain>
        <tissue evidence="9">Leaf</tissue>
    </source>
</reference>
<dbReference type="InterPro" id="IPR016167">
    <property type="entry name" value="FAD-bd_PCMH_sub1"/>
</dbReference>
<sequence length="121" mass="13122">MSKNSSSNVDVSSIVYSPQNASFTSVLKAYIKDLRFDTFETPKPIIIVTALTEAHVQSAVLCAKNVGIQLKTRSCGHDFDGISYVSKETFIILDMFNLRDVIVNISTESAVVQAGATLGEC</sequence>
<dbReference type="Pfam" id="PF01565">
    <property type="entry name" value="FAD_binding_4"/>
    <property type="match status" value="1"/>
</dbReference>
<evidence type="ECO:0000256" key="4">
    <source>
        <dbReference type="ARBA" id="ARBA00022729"/>
    </source>
</evidence>